<dbReference type="Pfam" id="PF00419">
    <property type="entry name" value="Fimbrial"/>
    <property type="match status" value="1"/>
</dbReference>
<evidence type="ECO:0000259" key="6">
    <source>
        <dbReference type="Pfam" id="PF00419"/>
    </source>
</evidence>
<comment type="similarity">
    <text evidence="2">Belongs to the fimbrial protein family.</text>
</comment>
<evidence type="ECO:0000256" key="1">
    <source>
        <dbReference type="ARBA" id="ARBA00004561"/>
    </source>
</evidence>
<dbReference type="EMBL" id="CP157375">
    <property type="protein sequence ID" value="XBM31251.1"/>
    <property type="molecule type" value="Genomic_DNA"/>
</dbReference>
<dbReference type="Gene3D" id="2.60.40.1090">
    <property type="entry name" value="Fimbrial-type adhesion domain"/>
    <property type="match status" value="1"/>
</dbReference>
<name>A0AAU7FXF5_9ENTR</name>
<comment type="subcellular location">
    <subcellularLocation>
        <location evidence="1">Fimbrium</location>
    </subcellularLocation>
</comment>
<evidence type="ECO:0000256" key="3">
    <source>
        <dbReference type="ARBA" id="ARBA00022729"/>
    </source>
</evidence>
<dbReference type="GO" id="GO:0009289">
    <property type="term" value="C:pilus"/>
    <property type="evidence" value="ECO:0007669"/>
    <property type="project" value="InterPro"/>
</dbReference>
<gene>
    <name evidence="7" type="ORF">ABFV38_03825</name>
</gene>
<sequence>MKMHHKLTGCLNTLFFIGLTAAGLLGYQGQAAATECQFADGYGGTTTLVNGTFDAGIRWYPKSNNDSVLLASFDTDLSPGLVSHCSAGSDGRQLAYNDSASVGNKLGRGPQPEGGMGNYYYTNVKGIYFSVKIYSSAGGGYFGDGNRSDAAGWTDLVNPSDNIWEGKTWKAHINIWQDTNEFMMNGGNINNATYISPRSAFTLGLMTIGDPSDSDNKPWTFNVTPTSFQIPIIPSTCEYAQLDSGNNTINMGDYMLSDFNASPVSHPFRVQLLGCNNVYAIKYKMTASKLTGPDNNLLGNMLNNGAEGIGVKILVERNWGPEQINPNEESDIILSPNTDPGSSYGLLNFRAQLVKDGNPLKVGNFTGMTTFQITYY</sequence>
<dbReference type="InterPro" id="IPR050263">
    <property type="entry name" value="Bact_Fimbrial_Adh_Pro"/>
</dbReference>
<proteinExistence type="inferred from homology"/>
<feature type="signal peptide" evidence="5">
    <location>
        <begin position="1"/>
        <end position="21"/>
    </location>
</feature>
<dbReference type="GO" id="GO:0043709">
    <property type="term" value="P:cell adhesion involved in single-species biofilm formation"/>
    <property type="evidence" value="ECO:0007669"/>
    <property type="project" value="TreeGrafter"/>
</dbReference>
<dbReference type="PANTHER" id="PTHR33420">
    <property type="entry name" value="FIMBRIAL SUBUNIT ELFA-RELATED"/>
    <property type="match status" value="1"/>
</dbReference>
<organism evidence="7">
    <name type="scientific">Enterobacter cloacae complex sp. Mu1197</name>
    <dbReference type="NCBI Taxonomy" id="3152302"/>
    <lineage>
        <taxon>Bacteria</taxon>
        <taxon>Pseudomonadati</taxon>
        <taxon>Pseudomonadota</taxon>
        <taxon>Gammaproteobacteria</taxon>
        <taxon>Enterobacterales</taxon>
        <taxon>Enterobacteriaceae</taxon>
        <taxon>Enterobacter</taxon>
        <taxon>Enterobacter cloacae complex</taxon>
    </lineage>
</organism>
<feature type="domain" description="Fimbrial-type adhesion" evidence="6">
    <location>
        <begin position="228"/>
        <end position="375"/>
    </location>
</feature>
<protein>
    <submittedName>
        <fullName evidence="7">Fimbrial protein</fullName>
    </submittedName>
</protein>
<keyword evidence="3 5" id="KW-0732">Signal</keyword>
<evidence type="ECO:0000256" key="2">
    <source>
        <dbReference type="ARBA" id="ARBA00006671"/>
    </source>
</evidence>
<dbReference type="AlphaFoldDB" id="A0AAU7FXF5"/>
<feature type="chain" id="PRO_5043896475" evidence="5">
    <location>
        <begin position="22"/>
        <end position="376"/>
    </location>
</feature>
<dbReference type="InterPro" id="IPR036937">
    <property type="entry name" value="Adhesion_dom_fimbrial_sf"/>
</dbReference>
<dbReference type="InterPro" id="IPR000259">
    <property type="entry name" value="Adhesion_dom_fimbrial"/>
</dbReference>
<evidence type="ECO:0000256" key="4">
    <source>
        <dbReference type="ARBA" id="ARBA00023263"/>
    </source>
</evidence>
<keyword evidence="4" id="KW-0281">Fimbrium</keyword>
<evidence type="ECO:0000313" key="7">
    <source>
        <dbReference type="EMBL" id="XBM31251.1"/>
    </source>
</evidence>
<accession>A0AAU7FXF5</accession>
<evidence type="ECO:0000256" key="5">
    <source>
        <dbReference type="SAM" id="SignalP"/>
    </source>
</evidence>
<dbReference type="SUPFAM" id="SSF49401">
    <property type="entry name" value="Bacterial adhesins"/>
    <property type="match status" value="1"/>
</dbReference>
<dbReference type="RefSeq" id="WP_235403543.1">
    <property type="nucleotide sequence ID" value="NZ_CP157375.1"/>
</dbReference>
<reference evidence="7" key="1">
    <citation type="submission" date="2024-05" db="EMBL/GenBank/DDBJ databases">
        <title>Copy number flexibility facilitates heteroresistance to increasing antibiotic pressure and threatens the beta-lactam pipeline.</title>
        <authorList>
            <person name="Choby J.E."/>
            <person name="Weiss D.S."/>
        </authorList>
    </citation>
    <scope>NUCLEOTIDE SEQUENCE</scope>
    <source>
        <strain evidence="7">Mu1197</strain>
    </source>
</reference>
<dbReference type="InterPro" id="IPR008966">
    <property type="entry name" value="Adhesion_dom_sf"/>
</dbReference>
<dbReference type="PANTHER" id="PTHR33420:SF12">
    <property type="entry name" value="FIMBRIN-LIKE PROTEIN FIMI-RELATED"/>
    <property type="match status" value="1"/>
</dbReference>